<dbReference type="EMBL" id="BARS01034192">
    <property type="protein sequence ID" value="GAG19477.1"/>
    <property type="molecule type" value="Genomic_DNA"/>
</dbReference>
<proteinExistence type="predicted"/>
<gene>
    <name evidence="1" type="ORF">S01H1_52862</name>
</gene>
<organism evidence="1">
    <name type="scientific">marine sediment metagenome</name>
    <dbReference type="NCBI Taxonomy" id="412755"/>
    <lineage>
        <taxon>unclassified sequences</taxon>
        <taxon>metagenomes</taxon>
        <taxon>ecological metagenomes</taxon>
    </lineage>
</organism>
<reference evidence="1" key="1">
    <citation type="journal article" date="2014" name="Front. Microbiol.">
        <title>High frequency of phylogenetically diverse reductive dehalogenase-homologous genes in deep subseafloor sedimentary metagenomes.</title>
        <authorList>
            <person name="Kawai M."/>
            <person name="Futagami T."/>
            <person name="Toyoda A."/>
            <person name="Takaki Y."/>
            <person name="Nishi S."/>
            <person name="Hori S."/>
            <person name="Arai W."/>
            <person name="Tsubouchi T."/>
            <person name="Morono Y."/>
            <person name="Uchiyama I."/>
            <person name="Ito T."/>
            <person name="Fujiyama A."/>
            <person name="Inagaki F."/>
            <person name="Takami H."/>
        </authorList>
    </citation>
    <scope>NUCLEOTIDE SEQUENCE</scope>
    <source>
        <strain evidence="1">Expedition CK06-06</strain>
    </source>
</reference>
<feature type="non-terminal residue" evidence="1">
    <location>
        <position position="43"/>
    </location>
</feature>
<sequence>MAFTRSTLLHIGYKGRKSTAGNLAILFSPSDFDGGKVYEFSVH</sequence>
<dbReference type="AlphaFoldDB" id="X0W8D4"/>
<comment type="caution">
    <text evidence="1">The sequence shown here is derived from an EMBL/GenBank/DDBJ whole genome shotgun (WGS) entry which is preliminary data.</text>
</comment>
<protein>
    <submittedName>
        <fullName evidence="1">Uncharacterized protein</fullName>
    </submittedName>
</protein>
<name>X0W8D4_9ZZZZ</name>
<evidence type="ECO:0000313" key="1">
    <source>
        <dbReference type="EMBL" id="GAG19477.1"/>
    </source>
</evidence>
<accession>X0W8D4</accession>